<reference evidence="5" key="1">
    <citation type="journal article" date="2014" name="Int. J. Syst. Evol. Microbiol.">
        <title>Complete genome sequence of Corynebacterium casei LMG S-19264T (=DSM 44701T), isolated from a smear-ripened cheese.</title>
        <authorList>
            <consortium name="US DOE Joint Genome Institute (JGI-PGF)"/>
            <person name="Walter F."/>
            <person name="Albersmeier A."/>
            <person name="Kalinowski J."/>
            <person name="Ruckert C."/>
        </authorList>
    </citation>
    <scope>NUCLEOTIDE SEQUENCE</scope>
    <source>
        <strain evidence="5">CGMCC 1.12919</strain>
    </source>
</reference>
<dbReference type="SUPFAM" id="SSF46894">
    <property type="entry name" value="C-terminal effector domain of the bipartite response regulators"/>
    <property type="match status" value="1"/>
</dbReference>
<reference evidence="5" key="2">
    <citation type="submission" date="2020-09" db="EMBL/GenBank/DDBJ databases">
        <authorList>
            <person name="Sun Q."/>
            <person name="Zhou Y."/>
        </authorList>
    </citation>
    <scope>NUCLEOTIDE SEQUENCE</scope>
    <source>
        <strain evidence="5">CGMCC 1.12919</strain>
    </source>
</reference>
<dbReference type="Gene3D" id="1.10.10.10">
    <property type="entry name" value="Winged helix-like DNA-binding domain superfamily/Winged helix DNA-binding domain"/>
    <property type="match status" value="1"/>
</dbReference>
<feature type="domain" description="HTH luxR-type" evidence="4">
    <location>
        <begin position="172"/>
        <end position="237"/>
    </location>
</feature>
<dbReference type="SMART" id="SM00421">
    <property type="entry name" value="HTH_LUXR"/>
    <property type="match status" value="1"/>
</dbReference>
<accession>A0A916UYG6</accession>
<proteinExistence type="predicted"/>
<dbReference type="EMBL" id="BMGG01000015">
    <property type="protein sequence ID" value="GGC93997.1"/>
    <property type="molecule type" value="Genomic_DNA"/>
</dbReference>
<organism evidence="5 6">
    <name type="scientific">Chelatococcus reniformis</name>
    <dbReference type="NCBI Taxonomy" id="1494448"/>
    <lineage>
        <taxon>Bacteria</taxon>
        <taxon>Pseudomonadati</taxon>
        <taxon>Pseudomonadota</taxon>
        <taxon>Alphaproteobacteria</taxon>
        <taxon>Hyphomicrobiales</taxon>
        <taxon>Chelatococcaceae</taxon>
        <taxon>Chelatococcus</taxon>
    </lineage>
</organism>
<dbReference type="GO" id="GO:0006355">
    <property type="term" value="P:regulation of DNA-templated transcription"/>
    <property type="evidence" value="ECO:0007669"/>
    <property type="project" value="InterPro"/>
</dbReference>
<evidence type="ECO:0000313" key="6">
    <source>
        <dbReference type="Proteomes" id="UP000637002"/>
    </source>
</evidence>
<dbReference type="GO" id="GO:0003677">
    <property type="term" value="F:DNA binding"/>
    <property type="evidence" value="ECO:0007669"/>
    <property type="project" value="UniProtKB-KW"/>
</dbReference>
<comment type="caution">
    <text evidence="5">The sequence shown here is derived from an EMBL/GenBank/DDBJ whole genome shotgun (WGS) entry which is preliminary data.</text>
</comment>
<evidence type="ECO:0000313" key="5">
    <source>
        <dbReference type="EMBL" id="GGC93997.1"/>
    </source>
</evidence>
<sequence length="241" mass="27169">MEYLETALSELLDSLEAANSESEFYAAAERLARRSGFRWFAYFANAGANRKALSSYPRSWVRRYLDKSYEHLDPVIAKAQSTHKYFLWDSRATSVNAKAQRRFFDEAAEFGIRWGITLPIRSGQGRFAALTLAAESADAFSALSEIGSIELLQIAALYYHAHAHAKLQFGRVRTVDKLLTEREGQCLWWSAQGKTTYEIATILGISKRTVVFHLENARSKLQVSNITQAVAQALLRRLIGP</sequence>
<dbReference type="Proteomes" id="UP000637002">
    <property type="component" value="Unassembled WGS sequence"/>
</dbReference>
<dbReference type="InterPro" id="IPR016032">
    <property type="entry name" value="Sig_transdc_resp-reg_C-effctor"/>
</dbReference>
<evidence type="ECO:0000256" key="1">
    <source>
        <dbReference type="ARBA" id="ARBA00023015"/>
    </source>
</evidence>
<dbReference type="PRINTS" id="PR00038">
    <property type="entry name" value="HTHLUXR"/>
</dbReference>
<dbReference type="Pfam" id="PF03472">
    <property type="entry name" value="Autoind_bind"/>
    <property type="match status" value="1"/>
</dbReference>
<dbReference type="Gene3D" id="3.30.450.80">
    <property type="entry name" value="Transcription factor LuxR-like, autoinducer-binding domain"/>
    <property type="match status" value="1"/>
</dbReference>
<dbReference type="AlphaFoldDB" id="A0A916UYG6"/>
<keyword evidence="6" id="KW-1185">Reference proteome</keyword>
<dbReference type="PROSITE" id="PS00622">
    <property type="entry name" value="HTH_LUXR_1"/>
    <property type="match status" value="1"/>
</dbReference>
<dbReference type="InterPro" id="IPR005143">
    <property type="entry name" value="TF_LuxR_autoind-bd_dom"/>
</dbReference>
<name>A0A916UYG6_9HYPH</name>
<gene>
    <name evidence="5" type="ORF">GCM10010994_59730</name>
</gene>
<dbReference type="PANTHER" id="PTHR44688">
    <property type="entry name" value="DNA-BINDING TRANSCRIPTIONAL ACTIVATOR DEVR_DOSR"/>
    <property type="match status" value="1"/>
</dbReference>
<keyword evidence="3" id="KW-0804">Transcription</keyword>
<dbReference type="PROSITE" id="PS50043">
    <property type="entry name" value="HTH_LUXR_2"/>
    <property type="match status" value="1"/>
</dbReference>
<evidence type="ECO:0000259" key="4">
    <source>
        <dbReference type="PROSITE" id="PS50043"/>
    </source>
</evidence>
<dbReference type="Pfam" id="PF00196">
    <property type="entry name" value="GerE"/>
    <property type="match status" value="1"/>
</dbReference>
<dbReference type="InterPro" id="IPR036388">
    <property type="entry name" value="WH-like_DNA-bd_sf"/>
</dbReference>
<protein>
    <submittedName>
        <fullName evidence="5">Transcriptional regulator</fullName>
    </submittedName>
</protein>
<dbReference type="CDD" id="cd06170">
    <property type="entry name" value="LuxR_C_like"/>
    <property type="match status" value="1"/>
</dbReference>
<dbReference type="PANTHER" id="PTHR44688:SF16">
    <property type="entry name" value="DNA-BINDING TRANSCRIPTIONAL ACTIVATOR DEVR_DOSR"/>
    <property type="match status" value="1"/>
</dbReference>
<dbReference type="RefSeq" id="WP_188612845.1">
    <property type="nucleotide sequence ID" value="NZ_BMGG01000015.1"/>
</dbReference>
<keyword evidence="2" id="KW-0238">DNA-binding</keyword>
<dbReference type="InterPro" id="IPR036693">
    <property type="entry name" value="TF_LuxR_autoind-bd_dom_sf"/>
</dbReference>
<evidence type="ECO:0000256" key="3">
    <source>
        <dbReference type="ARBA" id="ARBA00023163"/>
    </source>
</evidence>
<dbReference type="InterPro" id="IPR000792">
    <property type="entry name" value="Tscrpt_reg_LuxR_C"/>
</dbReference>
<evidence type="ECO:0000256" key="2">
    <source>
        <dbReference type="ARBA" id="ARBA00023125"/>
    </source>
</evidence>
<keyword evidence="1" id="KW-0805">Transcription regulation</keyword>
<dbReference type="SUPFAM" id="SSF75516">
    <property type="entry name" value="Pheromone-binding domain of LuxR-like quorum-sensing transcription factors"/>
    <property type="match status" value="1"/>
</dbReference>